<sequence length="215" mass="23700">MFLLNPQYNSRAQISSSVNYAMWRLQQWNWKCGQDQPKSKRTGLLSYAATDPNYLYLDDYNSDLQPGECNPVQQVNFSVATQHWMYTDFILSGYDPDNHKTVFQVATSPFAKGNIQADLTARLSGEGTITAETDGTDGVKTVGDAFKSVGDLFSKDDNSDGKKEAKVSFIKWVSGVGSFLGTLADVGSLFKYLVGIFPGGNETNNSVKRFNISSP</sequence>
<evidence type="ECO:0000313" key="1">
    <source>
        <dbReference type="EMBL" id="RAI75654.1"/>
    </source>
</evidence>
<dbReference type="AlphaFoldDB" id="A0A327NPC5"/>
<comment type="caution">
    <text evidence="1">The sequence shown here is derived from an EMBL/GenBank/DDBJ whole genome shotgun (WGS) entry which is preliminary data.</text>
</comment>
<accession>A0A327NPC5</accession>
<evidence type="ECO:0000313" key="2">
    <source>
        <dbReference type="Proteomes" id="UP000249016"/>
    </source>
</evidence>
<name>A0A327NPC5_9BACT</name>
<reference evidence="1 2" key="1">
    <citation type="submission" date="2018-06" db="EMBL/GenBank/DDBJ databases">
        <title>Spirosoma sp. HMF3257 Genome sequencing and assembly.</title>
        <authorList>
            <person name="Kang H."/>
            <person name="Cha I."/>
            <person name="Kim H."/>
            <person name="Kang J."/>
            <person name="Joh K."/>
        </authorList>
    </citation>
    <scope>NUCLEOTIDE SEQUENCE [LARGE SCALE GENOMIC DNA]</scope>
    <source>
        <strain evidence="1 2">HMF3257</strain>
    </source>
</reference>
<keyword evidence="2" id="KW-1185">Reference proteome</keyword>
<dbReference type="Proteomes" id="UP000249016">
    <property type="component" value="Unassembled WGS sequence"/>
</dbReference>
<dbReference type="EMBL" id="QLII01000001">
    <property type="protein sequence ID" value="RAI75654.1"/>
    <property type="molecule type" value="Genomic_DNA"/>
</dbReference>
<protein>
    <submittedName>
        <fullName evidence="1">Uncharacterized protein</fullName>
    </submittedName>
</protein>
<organism evidence="1 2">
    <name type="scientific">Spirosoma telluris</name>
    <dbReference type="NCBI Taxonomy" id="2183553"/>
    <lineage>
        <taxon>Bacteria</taxon>
        <taxon>Pseudomonadati</taxon>
        <taxon>Bacteroidota</taxon>
        <taxon>Cytophagia</taxon>
        <taxon>Cytophagales</taxon>
        <taxon>Cytophagaceae</taxon>
        <taxon>Spirosoma</taxon>
    </lineage>
</organism>
<gene>
    <name evidence="1" type="ORF">HMF3257_18545</name>
</gene>
<proteinExistence type="predicted"/>